<gene>
    <name evidence="1" type="ORF">C8J55DRAFT_529652</name>
</gene>
<dbReference type="EMBL" id="JANVFS010000056">
    <property type="protein sequence ID" value="KAJ4464782.1"/>
    <property type="molecule type" value="Genomic_DNA"/>
</dbReference>
<dbReference type="Proteomes" id="UP001150238">
    <property type="component" value="Unassembled WGS sequence"/>
</dbReference>
<reference evidence="1" key="1">
    <citation type="submission" date="2022-08" db="EMBL/GenBank/DDBJ databases">
        <authorList>
            <consortium name="DOE Joint Genome Institute"/>
            <person name="Min B."/>
            <person name="Riley R."/>
            <person name="Sierra-Patev S."/>
            <person name="Naranjo-Ortiz M."/>
            <person name="Looney B."/>
            <person name="Konkel Z."/>
            <person name="Slot J.C."/>
            <person name="Sakamoto Y."/>
            <person name="Steenwyk J.L."/>
            <person name="Rokas A."/>
            <person name="Carro J."/>
            <person name="Camarero S."/>
            <person name="Ferreira P."/>
            <person name="Molpeceres G."/>
            <person name="Ruiz-Duenas F.J."/>
            <person name="Serrano A."/>
            <person name="Henrissat B."/>
            <person name="Drula E."/>
            <person name="Hughes K.W."/>
            <person name="Mata J.L."/>
            <person name="Ishikawa N.K."/>
            <person name="Vargas-Isla R."/>
            <person name="Ushijima S."/>
            <person name="Smith C.A."/>
            <person name="Ahrendt S."/>
            <person name="Andreopoulos W."/>
            <person name="He G."/>
            <person name="Labutti K."/>
            <person name="Lipzen A."/>
            <person name="Ng V."/>
            <person name="Sandor L."/>
            <person name="Barry K."/>
            <person name="Martinez A.T."/>
            <person name="Xiao Y."/>
            <person name="Gibbons J.G."/>
            <person name="Terashima K."/>
            <person name="Hibbett D.S."/>
            <person name="Grigoriev I.V."/>
        </authorList>
    </citation>
    <scope>NUCLEOTIDE SEQUENCE</scope>
    <source>
        <strain evidence="1">Sp2 HRB7682 ss15</strain>
    </source>
</reference>
<protein>
    <submittedName>
        <fullName evidence="1">Uncharacterized protein</fullName>
    </submittedName>
</protein>
<name>A0A9W8ZRA5_9AGAR</name>
<accession>A0A9W8ZRA5</accession>
<proteinExistence type="predicted"/>
<evidence type="ECO:0000313" key="1">
    <source>
        <dbReference type="EMBL" id="KAJ4464782.1"/>
    </source>
</evidence>
<organism evidence="1 2">
    <name type="scientific">Lentinula lateritia</name>
    <dbReference type="NCBI Taxonomy" id="40482"/>
    <lineage>
        <taxon>Eukaryota</taxon>
        <taxon>Fungi</taxon>
        <taxon>Dikarya</taxon>
        <taxon>Basidiomycota</taxon>
        <taxon>Agaricomycotina</taxon>
        <taxon>Agaricomycetes</taxon>
        <taxon>Agaricomycetidae</taxon>
        <taxon>Agaricales</taxon>
        <taxon>Marasmiineae</taxon>
        <taxon>Omphalotaceae</taxon>
        <taxon>Lentinula</taxon>
    </lineage>
</organism>
<dbReference type="AlphaFoldDB" id="A0A9W8ZRA5"/>
<sequence length="75" mass="8151">MYYTVEHCPHTPSEPLLITAQRITSATVTPVLLHRTACPLYPSVALAPSCCCDVCLDPYSWQGDHMCGRGNTGLS</sequence>
<comment type="caution">
    <text evidence="1">The sequence shown here is derived from an EMBL/GenBank/DDBJ whole genome shotgun (WGS) entry which is preliminary data.</text>
</comment>
<reference evidence="1" key="2">
    <citation type="journal article" date="2023" name="Proc. Natl. Acad. Sci. U.S.A.">
        <title>A global phylogenomic analysis of the shiitake genus Lentinula.</title>
        <authorList>
            <person name="Sierra-Patev S."/>
            <person name="Min B."/>
            <person name="Naranjo-Ortiz M."/>
            <person name="Looney B."/>
            <person name="Konkel Z."/>
            <person name="Slot J.C."/>
            <person name="Sakamoto Y."/>
            <person name="Steenwyk J.L."/>
            <person name="Rokas A."/>
            <person name="Carro J."/>
            <person name="Camarero S."/>
            <person name="Ferreira P."/>
            <person name="Molpeceres G."/>
            <person name="Ruiz-Duenas F.J."/>
            <person name="Serrano A."/>
            <person name="Henrissat B."/>
            <person name="Drula E."/>
            <person name="Hughes K.W."/>
            <person name="Mata J.L."/>
            <person name="Ishikawa N.K."/>
            <person name="Vargas-Isla R."/>
            <person name="Ushijima S."/>
            <person name="Smith C.A."/>
            <person name="Donoghue J."/>
            <person name="Ahrendt S."/>
            <person name="Andreopoulos W."/>
            <person name="He G."/>
            <person name="LaButti K."/>
            <person name="Lipzen A."/>
            <person name="Ng V."/>
            <person name="Riley R."/>
            <person name="Sandor L."/>
            <person name="Barry K."/>
            <person name="Martinez A.T."/>
            <person name="Xiao Y."/>
            <person name="Gibbons J.G."/>
            <person name="Terashima K."/>
            <person name="Grigoriev I.V."/>
            <person name="Hibbett D."/>
        </authorList>
    </citation>
    <scope>NUCLEOTIDE SEQUENCE</scope>
    <source>
        <strain evidence="1">Sp2 HRB7682 ss15</strain>
    </source>
</reference>
<evidence type="ECO:0000313" key="2">
    <source>
        <dbReference type="Proteomes" id="UP001150238"/>
    </source>
</evidence>